<organism evidence="2 3">
    <name type="scientific">Mesocestoides corti</name>
    <name type="common">Flatworm</name>
    <dbReference type="NCBI Taxonomy" id="53468"/>
    <lineage>
        <taxon>Eukaryota</taxon>
        <taxon>Metazoa</taxon>
        <taxon>Spiralia</taxon>
        <taxon>Lophotrochozoa</taxon>
        <taxon>Platyhelminthes</taxon>
        <taxon>Cestoda</taxon>
        <taxon>Eucestoda</taxon>
        <taxon>Cyclophyllidea</taxon>
        <taxon>Mesocestoididae</taxon>
        <taxon>Mesocestoides</taxon>
    </lineage>
</organism>
<evidence type="ECO:0000256" key="1">
    <source>
        <dbReference type="SAM" id="MobiDB-lite"/>
    </source>
</evidence>
<dbReference type="EMBL" id="UXSR01001159">
    <property type="protein sequence ID" value="VDD77983.1"/>
    <property type="molecule type" value="Genomic_DNA"/>
</dbReference>
<proteinExistence type="predicted"/>
<sequence length="94" mass="10212">MLEAKTRHSRDGEWGGVFGAFGWTPTEVQVRQLTFGLRQHDDTDIAEHIAAHCENVRLLGATPQTPRSQLSTPTSSGHTSGYRSVAARTPVATP</sequence>
<feature type="region of interest" description="Disordered" evidence="1">
    <location>
        <begin position="60"/>
        <end position="94"/>
    </location>
</feature>
<gene>
    <name evidence="2" type="ORF">MCOS_LOCUS3986</name>
</gene>
<keyword evidence="3" id="KW-1185">Reference proteome</keyword>
<accession>A0A0R3UAN7</accession>
<evidence type="ECO:0000313" key="3">
    <source>
        <dbReference type="Proteomes" id="UP000267029"/>
    </source>
</evidence>
<protein>
    <submittedName>
        <fullName evidence="2">Uncharacterized protein</fullName>
    </submittedName>
</protein>
<dbReference type="Proteomes" id="UP000267029">
    <property type="component" value="Unassembled WGS sequence"/>
</dbReference>
<reference evidence="2 3" key="1">
    <citation type="submission" date="2018-10" db="EMBL/GenBank/DDBJ databases">
        <authorList>
            <consortium name="Pathogen Informatics"/>
        </authorList>
    </citation>
    <scope>NUCLEOTIDE SEQUENCE [LARGE SCALE GENOMIC DNA]</scope>
</reference>
<dbReference type="AlphaFoldDB" id="A0A0R3UAN7"/>
<feature type="compositionally biased region" description="Polar residues" evidence="1">
    <location>
        <begin position="62"/>
        <end position="82"/>
    </location>
</feature>
<evidence type="ECO:0000313" key="2">
    <source>
        <dbReference type="EMBL" id="VDD77983.1"/>
    </source>
</evidence>
<name>A0A0R3UAN7_MESCO</name>